<evidence type="ECO:0000256" key="3">
    <source>
        <dbReference type="ARBA" id="ARBA00023125"/>
    </source>
</evidence>
<protein>
    <submittedName>
        <fullName evidence="6">LysR substrate-binding domain-containing protein</fullName>
    </submittedName>
</protein>
<dbReference type="InterPro" id="IPR005119">
    <property type="entry name" value="LysR_subst-bd"/>
</dbReference>
<dbReference type="InterPro" id="IPR036390">
    <property type="entry name" value="WH_DNA-bd_sf"/>
</dbReference>
<name>A0ABT3YET5_9HYPH</name>
<proteinExistence type="inferred from homology"/>
<feature type="domain" description="HTH lysR-type" evidence="5">
    <location>
        <begin position="4"/>
        <end position="61"/>
    </location>
</feature>
<dbReference type="InterPro" id="IPR036388">
    <property type="entry name" value="WH-like_DNA-bd_sf"/>
</dbReference>
<evidence type="ECO:0000256" key="4">
    <source>
        <dbReference type="ARBA" id="ARBA00023163"/>
    </source>
</evidence>
<dbReference type="Gene3D" id="1.10.10.10">
    <property type="entry name" value="Winged helix-like DNA-binding domain superfamily/Winged helix DNA-binding domain"/>
    <property type="match status" value="1"/>
</dbReference>
<dbReference type="PANTHER" id="PTHR30537:SF74">
    <property type="entry name" value="HTH-TYPE TRANSCRIPTIONAL REGULATOR TRPI"/>
    <property type="match status" value="1"/>
</dbReference>
<accession>A0ABT3YET5</accession>
<gene>
    <name evidence="6" type="ORF">OEG82_10245</name>
</gene>
<comment type="caution">
    <text evidence="6">The sequence shown here is derived from an EMBL/GenBank/DDBJ whole genome shotgun (WGS) entry which is preliminary data.</text>
</comment>
<dbReference type="EMBL" id="JAOVZQ010000001">
    <property type="protein sequence ID" value="MCY0094402.1"/>
    <property type="molecule type" value="Genomic_DNA"/>
</dbReference>
<evidence type="ECO:0000313" key="6">
    <source>
        <dbReference type="EMBL" id="MCY0094402.1"/>
    </source>
</evidence>
<dbReference type="PANTHER" id="PTHR30537">
    <property type="entry name" value="HTH-TYPE TRANSCRIPTIONAL REGULATOR"/>
    <property type="match status" value="1"/>
</dbReference>
<sequence length="306" mass="33037">MRLPNLNGVRAFEGAARHLNFRLAAEELNLTQGAVAQQVRNLEASLGQKLFVRKPRGLELTEKGAAYFTDIHAALTRIAQATAQLAPVSRSVVLSVPPSFASMWLLPRLTEFEALHPDIELQVIASEGLSDFGADGVDLVVRQASPPFAPDLRSVELAPLNLVAVASRSYLETAPPTKDLEDFRAHRLLESSHQNWRQLLGNDEEAGKAARVSRFNQTALAIAAARAGRGVAIAPEALIEPDIKNGELKVVWRDEAKSAAGFYAVAPREPGRPSGDRDHLAEWLCGQFGKAWGEGANRPAPPAPAS</sequence>
<dbReference type="InterPro" id="IPR058163">
    <property type="entry name" value="LysR-type_TF_proteobact-type"/>
</dbReference>
<keyword evidence="7" id="KW-1185">Reference proteome</keyword>
<dbReference type="Gene3D" id="3.40.190.290">
    <property type="match status" value="1"/>
</dbReference>
<reference evidence="6" key="1">
    <citation type="submission" date="2022-10" db="EMBL/GenBank/DDBJ databases">
        <title>Hoeflea sp. J2-29, isolated from marine algae.</title>
        <authorList>
            <person name="Kristyanto S."/>
            <person name="Kim J.M."/>
            <person name="Jeon C.O."/>
        </authorList>
    </citation>
    <scope>NUCLEOTIDE SEQUENCE</scope>
    <source>
        <strain evidence="6">J2-29</strain>
    </source>
</reference>
<dbReference type="PRINTS" id="PR00039">
    <property type="entry name" value="HTHLYSR"/>
</dbReference>
<evidence type="ECO:0000259" key="5">
    <source>
        <dbReference type="PROSITE" id="PS50931"/>
    </source>
</evidence>
<dbReference type="Pfam" id="PF03466">
    <property type="entry name" value="LysR_substrate"/>
    <property type="match status" value="1"/>
</dbReference>
<dbReference type="InterPro" id="IPR000847">
    <property type="entry name" value="LysR_HTH_N"/>
</dbReference>
<organism evidence="6 7">
    <name type="scientific">Hoeflea ulvae</name>
    <dbReference type="NCBI Taxonomy" id="2983764"/>
    <lineage>
        <taxon>Bacteria</taxon>
        <taxon>Pseudomonadati</taxon>
        <taxon>Pseudomonadota</taxon>
        <taxon>Alphaproteobacteria</taxon>
        <taxon>Hyphomicrobiales</taxon>
        <taxon>Rhizobiaceae</taxon>
        <taxon>Hoeflea</taxon>
    </lineage>
</organism>
<dbReference type="Pfam" id="PF00126">
    <property type="entry name" value="HTH_1"/>
    <property type="match status" value="1"/>
</dbReference>
<evidence type="ECO:0000313" key="7">
    <source>
        <dbReference type="Proteomes" id="UP001081283"/>
    </source>
</evidence>
<dbReference type="SUPFAM" id="SSF53850">
    <property type="entry name" value="Periplasmic binding protein-like II"/>
    <property type="match status" value="1"/>
</dbReference>
<dbReference type="SUPFAM" id="SSF46785">
    <property type="entry name" value="Winged helix' DNA-binding domain"/>
    <property type="match status" value="1"/>
</dbReference>
<comment type="similarity">
    <text evidence="1">Belongs to the LysR transcriptional regulatory family.</text>
</comment>
<keyword evidence="4" id="KW-0804">Transcription</keyword>
<keyword evidence="3" id="KW-0238">DNA-binding</keyword>
<keyword evidence="2" id="KW-0805">Transcription regulation</keyword>
<evidence type="ECO:0000256" key="2">
    <source>
        <dbReference type="ARBA" id="ARBA00023015"/>
    </source>
</evidence>
<dbReference type="PROSITE" id="PS50931">
    <property type="entry name" value="HTH_LYSR"/>
    <property type="match status" value="1"/>
</dbReference>
<dbReference type="Proteomes" id="UP001081283">
    <property type="component" value="Unassembled WGS sequence"/>
</dbReference>
<evidence type="ECO:0000256" key="1">
    <source>
        <dbReference type="ARBA" id="ARBA00009437"/>
    </source>
</evidence>
<dbReference type="RefSeq" id="WP_267612354.1">
    <property type="nucleotide sequence ID" value="NZ_JAOVZQ010000001.1"/>
</dbReference>